<proteinExistence type="inferred from homology"/>
<evidence type="ECO:0000256" key="2">
    <source>
        <dbReference type="ARBA" id="ARBA00023002"/>
    </source>
</evidence>
<dbReference type="InterPro" id="IPR036291">
    <property type="entry name" value="NAD(P)-bd_dom_sf"/>
</dbReference>
<protein>
    <submittedName>
        <fullName evidence="3">Oxidoreductase</fullName>
    </submittedName>
</protein>
<dbReference type="AlphaFoldDB" id="A0A917TTN3"/>
<evidence type="ECO:0000313" key="3">
    <source>
        <dbReference type="EMBL" id="GGM37394.1"/>
    </source>
</evidence>
<dbReference type="PANTHER" id="PTHR42760">
    <property type="entry name" value="SHORT-CHAIN DEHYDROGENASES/REDUCTASES FAMILY MEMBER"/>
    <property type="match status" value="1"/>
</dbReference>
<dbReference type="EMBL" id="BMNB01000008">
    <property type="protein sequence ID" value="GGM37394.1"/>
    <property type="molecule type" value="Genomic_DNA"/>
</dbReference>
<evidence type="ECO:0000256" key="1">
    <source>
        <dbReference type="ARBA" id="ARBA00006484"/>
    </source>
</evidence>
<organism evidence="3 4">
    <name type="scientific">Micromonospora sonchi</name>
    <dbReference type="NCBI Taxonomy" id="1763543"/>
    <lineage>
        <taxon>Bacteria</taxon>
        <taxon>Bacillati</taxon>
        <taxon>Actinomycetota</taxon>
        <taxon>Actinomycetes</taxon>
        <taxon>Micromonosporales</taxon>
        <taxon>Micromonosporaceae</taxon>
        <taxon>Micromonospora</taxon>
    </lineage>
</organism>
<sequence length="272" mass="29234">MGMGRLEGKIVLITGGSSGFGRASAERFAREGAKIVVADISEKPLSGGFEQNLEKPTAELITAGGGQAVFVTCDVTKADEVDRAVKTAVDTYGRLDVMFNNAGIYRGGKLMDEFTEKDLQACFDVNVKGSFYGTQSAVRQFRRQGRASNGMAGNILNLVSTAGLGGHPKQSVYNISKGAQANLTRCAAIEYGHEGIRVNGICPTYAKTALTRELFDNMEFMQTFADSVPLKRWGEVDDIADLALYLASDESSYVHGALIRIDGGETLSRYSV</sequence>
<dbReference type="GO" id="GO:0016616">
    <property type="term" value="F:oxidoreductase activity, acting on the CH-OH group of donors, NAD or NADP as acceptor"/>
    <property type="evidence" value="ECO:0007669"/>
    <property type="project" value="TreeGrafter"/>
</dbReference>
<accession>A0A917TTN3</accession>
<gene>
    <name evidence="3" type="ORF">GCM10011608_22490</name>
</gene>
<dbReference type="InterPro" id="IPR002347">
    <property type="entry name" value="SDR_fam"/>
</dbReference>
<name>A0A917TTN3_9ACTN</name>
<dbReference type="PANTHER" id="PTHR42760:SF124">
    <property type="entry name" value="SHORT-CHAIN DEHYDROGENASE_REDUCTASE"/>
    <property type="match status" value="1"/>
</dbReference>
<dbReference type="PRINTS" id="PR00080">
    <property type="entry name" value="SDRFAMILY"/>
</dbReference>
<dbReference type="PRINTS" id="PR00081">
    <property type="entry name" value="GDHRDH"/>
</dbReference>
<dbReference type="Gene3D" id="3.40.50.720">
    <property type="entry name" value="NAD(P)-binding Rossmann-like Domain"/>
    <property type="match status" value="1"/>
</dbReference>
<dbReference type="NCBIfam" id="NF005559">
    <property type="entry name" value="PRK07231.1"/>
    <property type="match status" value="1"/>
</dbReference>
<dbReference type="Pfam" id="PF13561">
    <property type="entry name" value="adh_short_C2"/>
    <property type="match status" value="1"/>
</dbReference>
<keyword evidence="4" id="KW-1185">Reference proteome</keyword>
<dbReference type="FunFam" id="3.40.50.720:FF:000084">
    <property type="entry name" value="Short-chain dehydrogenase reductase"/>
    <property type="match status" value="1"/>
</dbReference>
<comment type="similarity">
    <text evidence="1">Belongs to the short-chain dehydrogenases/reductases (SDR) family.</text>
</comment>
<comment type="caution">
    <text evidence="3">The sequence shown here is derived from an EMBL/GenBank/DDBJ whole genome shotgun (WGS) entry which is preliminary data.</text>
</comment>
<dbReference type="SUPFAM" id="SSF51735">
    <property type="entry name" value="NAD(P)-binding Rossmann-fold domains"/>
    <property type="match status" value="1"/>
</dbReference>
<dbReference type="Proteomes" id="UP000608890">
    <property type="component" value="Unassembled WGS sequence"/>
</dbReference>
<dbReference type="CDD" id="cd05233">
    <property type="entry name" value="SDR_c"/>
    <property type="match status" value="1"/>
</dbReference>
<evidence type="ECO:0000313" key="4">
    <source>
        <dbReference type="Proteomes" id="UP000608890"/>
    </source>
</evidence>
<reference evidence="3" key="2">
    <citation type="submission" date="2020-09" db="EMBL/GenBank/DDBJ databases">
        <authorList>
            <person name="Sun Q."/>
            <person name="Zhou Y."/>
        </authorList>
    </citation>
    <scope>NUCLEOTIDE SEQUENCE</scope>
    <source>
        <strain evidence="3">CGMCC 4.7312</strain>
    </source>
</reference>
<keyword evidence="2" id="KW-0560">Oxidoreductase</keyword>
<reference evidence="3" key="1">
    <citation type="journal article" date="2014" name="Int. J. Syst. Evol. Microbiol.">
        <title>Complete genome sequence of Corynebacterium casei LMG S-19264T (=DSM 44701T), isolated from a smear-ripened cheese.</title>
        <authorList>
            <consortium name="US DOE Joint Genome Institute (JGI-PGF)"/>
            <person name="Walter F."/>
            <person name="Albersmeier A."/>
            <person name="Kalinowski J."/>
            <person name="Ruckert C."/>
        </authorList>
    </citation>
    <scope>NUCLEOTIDE SEQUENCE</scope>
    <source>
        <strain evidence="3">CGMCC 4.7312</strain>
    </source>
</reference>